<feature type="compositionally biased region" description="Basic and acidic residues" evidence="1">
    <location>
        <begin position="1"/>
        <end position="33"/>
    </location>
</feature>
<evidence type="ECO:0000313" key="3">
    <source>
        <dbReference type="Proteomes" id="UP000281431"/>
    </source>
</evidence>
<dbReference type="EMBL" id="REFZ01000001">
    <property type="protein sequence ID" value="RQH03336.1"/>
    <property type="molecule type" value="Genomic_DNA"/>
</dbReference>
<evidence type="ECO:0000313" key="2">
    <source>
        <dbReference type="EMBL" id="RQH03336.1"/>
    </source>
</evidence>
<dbReference type="AlphaFoldDB" id="A0A3N6PUA5"/>
<keyword evidence="3" id="KW-1185">Reference proteome</keyword>
<feature type="region of interest" description="Disordered" evidence="1">
    <location>
        <begin position="1"/>
        <end position="50"/>
    </location>
</feature>
<sequence>MADDKTARDQRTDDEERRQRERGLREARDRADEPEPIDAESNEQLGELDERLETHEYPTTMDELVSAYSDIEIETQGGSKTVAEVLAPIDNESYESVDDVRNRIRGLVHR</sequence>
<organism evidence="2 3">
    <name type="scientific">Natrarchaeobius chitinivorans</name>
    <dbReference type="NCBI Taxonomy" id="1679083"/>
    <lineage>
        <taxon>Archaea</taxon>
        <taxon>Methanobacteriati</taxon>
        <taxon>Methanobacteriota</taxon>
        <taxon>Stenosarchaea group</taxon>
        <taxon>Halobacteria</taxon>
        <taxon>Halobacteriales</taxon>
        <taxon>Natrialbaceae</taxon>
        <taxon>Natrarchaeobius</taxon>
    </lineage>
</organism>
<reference evidence="2 3" key="1">
    <citation type="submission" date="2018-10" db="EMBL/GenBank/DDBJ databases">
        <title>Natrarchaeobius chitinivorans gen. nov., sp. nov., and Natrarchaeobius haloalkaliphilus sp. nov., alkaliphilic, chitin-utilizing haloarchaea from hypersaline alkaline lakes.</title>
        <authorList>
            <person name="Sorokin D.Y."/>
            <person name="Elcheninov A.G."/>
            <person name="Kostrikina N.A."/>
            <person name="Bale N.J."/>
            <person name="Sinninghe Damste J.S."/>
            <person name="Khijniak T.V."/>
            <person name="Kublanov I.V."/>
            <person name="Toshchakov S.V."/>
        </authorList>
    </citation>
    <scope>NUCLEOTIDE SEQUENCE [LARGE SCALE GENOMIC DNA]</scope>
    <source>
        <strain evidence="2 3">AArcht7</strain>
    </source>
</reference>
<dbReference type="InterPro" id="IPR043899">
    <property type="entry name" value="DUF5789"/>
</dbReference>
<protein>
    <recommendedName>
        <fullName evidence="4">DUF2795 domain-containing protein</fullName>
    </recommendedName>
</protein>
<name>A0A3N6PUA5_NATCH</name>
<dbReference type="Pfam" id="PF19102">
    <property type="entry name" value="DUF5789"/>
    <property type="match status" value="1"/>
</dbReference>
<dbReference type="OrthoDB" id="166188at2157"/>
<dbReference type="Proteomes" id="UP000281431">
    <property type="component" value="Unassembled WGS sequence"/>
</dbReference>
<comment type="caution">
    <text evidence="2">The sequence shown here is derived from an EMBL/GenBank/DDBJ whole genome shotgun (WGS) entry which is preliminary data.</text>
</comment>
<proteinExistence type="predicted"/>
<evidence type="ECO:0000256" key="1">
    <source>
        <dbReference type="SAM" id="MobiDB-lite"/>
    </source>
</evidence>
<evidence type="ECO:0008006" key="4">
    <source>
        <dbReference type="Google" id="ProtNLM"/>
    </source>
</evidence>
<gene>
    <name evidence="2" type="ORF">EA472_01795</name>
</gene>
<accession>A0A3N6PUA5</accession>